<keyword evidence="5 8" id="KW-0442">Lipid degradation</keyword>
<dbReference type="EMBL" id="OZ037953">
    <property type="protein sequence ID" value="CAL1698537.1"/>
    <property type="molecule type" value="Genomic_DNA"/>
</dbReference>
<dbReference type="Proteomes" id="UP001497453">
    <property type="component" value="Chromosome 10"/>
</dbReference>
<evidence type="ECO:0000313" key="11">
    <source>
        <dbReference type="EMBL" id="CAL1698537.1"/>
    </source>
</evidence>
<dbReference type="InterPro" id="IPR002642">
    <property type="entry name" value="LysoPLipase_cat_dom"/>
</dbReference>
<organism evidence="11 12">
    <name type="scientific">Somion occarium</name>
    <dbReference type="NCBI Taxonomy" id="3059160"/>
    <lineage>
        <taxon>Eukaryota</taxon>
        <taxon>Fungi</taxon>
        <taxon>Dikarya</taxon>
        <taxon>Basidiomycota</taxon>
        <taxon>Agaricomycotina</taxon>
        <taxon>Agaricomycetes</taxon>
        <taxon>Polyporales</taxon>
        <taxon>Cerrenaceae</taxon>
        <taxon>Somion</taxon>
    </lineage>
</organism>
<dbReference type="Pfam" id="PF01735">
    <property type="entry name" value="PLA2_B"/>
    <property type="match status" value="1"/>
</dbReference>
<evidence type="ECO:0000256" key="5">
    <source>
        <dbReference type="ARBA" id="ARBA00022963"/>
    </source>
</evidence>
<evidence type="ECO:0000256" key="8">
    <source>
        <dbReference type="PROSITE-ProRule" id="PRU00555"/>
    </source>
</evidence>
<protein>
    <recommendedName>
        <fullName evidence="2 9">Lysophospholipase</fullName>
        <ecNumber evidence="2 9">3.1.1.5</ecNumber>
    </recommendedName>
</protein>
<accession>A0ABP1CS77</accession>
<gene>
    <name evidence="11" type="ORF">GFSPODELE1_LOCUS2195</name>
</gene>
<evidence type="ECO:0000256" key="9">
    <source>
        <dbReference type="RuleBase" id="RU362103"/>
    </source>
</evidence>
<evidence type="ECO:0000256" key="3">
    <source>
        <dbReference type="ARBA" id="ARBA00022729"/>
    </source>
</evidence>
<evidence type="ECO:0000259" key="10">
    <source>
        <dbReference type="PROSITE" id="PS51210"/>
    </source>
</evidence>
<dbReference type="EC" id="3.1.1.5" evidence="2 9"/>
<dbReference type="PANTHER" id="PTHR10728">
    <property type="entry name" value="CYTOSOLIC PHOSPHOLIPASE A2"/>
    <property type="match status" value="1"/>
</dbReference>
<comment type="catalytic activity">
    <reaction evidence="9">
        <text>a 1-acyl-sn-glycero-3-phosphocholine + H2O = sn-glycerol 3-phosphocholine + a fatty acid + H(+)</text>
        <dbReference type="Rhea" id="RHEA:15177"/>
        <dbReference type="ChEBI" id="CHEBI:15377"/>
        <dbReference type="ChEBI" id="CHEBI:15378"/>
        <dbReference type="ChEBI" id="CHEBI:16870"/>
        <dbReference type="ChEBI" id="CHEBI:28868"/>
        <dbReference type="ChEBI" id="CHEBI:58168"/>
        <dbReference type="EC" id="3.1.1.5"/>
    </reaction>
</comment>
<name>A0ABP1CS77_9APHY</name>
<keyword evidence="3 9" id="KW-0732">Signal</keyword>
<sequence length="618" mass="66200">MRHSATISFCIGLGLLSLHVLAESVASKAFTPKLSRCPPGTALVRSTGTTKQTLGPDEERYISTRKRQVLPAAWTSYLHSIESKAKALGVVLPEYVSHVLSSPNLNPTLGLAISGGGYKAATFGAAHLTMLDARNETSVKFGTGGLLQAASYMTGLSGSAWFLTSLAQANFPTFEELIFGPSGRERHSKEPLYSGWLGQFDYFQPGNANQSLEYRNSLLSDVMGKFNAGFPVTLIDIWARALSRHFANGTTPKNILDEDVPHGAGITLSSLSSLPVFQEHAIPFPIVVAASITKKLNASNFFNQSDGPPAPSVVPLSNPLYEFNIFETGSYDPMLTAFTPTKFLGSPNDSICVTGFDQIGYVASCSAGIFSIFNDSAGSLEANPIGGLFLQMNATLSQPGIELDAGALPNPFFGHAKEMFPDSDEKFLRLIDGGEGGEVTPYQPLLVKARGVDTIFAMDSQADNEISFTDGLSVIASQQRASLFSSAYSFPRVPTSVETFKSEGLTKHATFFGCDTTTSDAPVIIYSANGAPPLGQPPVTNLSGIETVFPPDQARAIFDQSFDIATQGIPITNVHGEVEKDPEWPICLACAVTDRMRLKAKAERSGICATCMARYCWS</sequence>
<comment type="similarity">
    <text evidence="1 9">Belongs to the lysophospholipase family.</text>
</comment>
<proteinExistence type="inferred from homology"/>
<feature type="domain" description="PLA2c" evidence="10">
    <location>
        <begin position="36"/>
        <end position="618"/>
    </location>
</feature>
<dbReference type="PROSITE" id="PS51210">
    <property type="entry name" value="PLA2C"/>
    <property type="match status" value="1"/>
</dbReference>
<dbReference type="SUPFAM" id="SSF52151">
    <property type="entry name" value="FabD/lysophospholipase-like"/>
    <property type="match status" value="1"/>
</dbReference>
<keyword evidence="6 8" id="KW-0443">Lipid metabolism</keyword>
<dbReference type="PANTHER" id="PTHR10728:SF33">
    <property type="entry name" value="LYSOPHOSPHOLIPASE 1-RELATED"/>
    <property type="match status" value="1"/>
</dbReference>
<reference evidence="12" key="1">
    <citation type="submission" date="2024-04" db="EMBL/GenBank/DDBJ databases">
        <authorList>
            <person name="Shaw F."/>
            <person name="Minotto A."/>
        </authorList>
    </citation>
    <scope>NUCLEOTIDE SEQUENCE [LARGE SCALE GENOMIC DNA]</scope>
</reference>
<dbReference type="SMART" id="SM00022">
    <property type="entry name" value="PLAc"/>
    <property type="match status" value="1"/>
</dbReference>
<evidence type="ECO:0000256" key="6">
    <source>
        <dbReference type="ARBA" id="ARBA00023098"/>
    </source>
</evidence>
<evidence type="ECO:0000256" key="1">
    <source>
        <dbReference type="ARBA" id="ARBA00008780"/>
    </source>
</evidence>
<evidence type="ECO:0000256" key="4">
    <source>
        <dbReference type="ARBA" id="ARBA00022801"/>
    </source>
</evidence>
<dbReference type="InterPro" id="IPR016035">
    <property type="entry name" value="Acyl_Trfase/lysoPLipase"/>
</dbReference>
<evidence type="ECO:0000256" key="2">
    <source>
        <dbReference type="ARBA" id="ARBA00013274"/>
    </source>
</evidence>
<evidence type="ECO:0000313" key="12">
    <source>
        <dbReference type="Proteomes" id="UP001497453"/>
    </source>
</evidence>
<dbReference type="Gene3D" id="3.40.1090.10">
    <property type="entry name" value="Cytosolic phospholipase A2 catalytic domain"/>
    <property type="match status" value="1"/>
</dbReference>
<keyword evidence="4 8" id="KW-0378">Hydrolase</keyword>
<feature type="chain" id="PRO_5044949461" description="Lysophospholipase" evidence="9">
    <location>
        <begin position="23"/>
        <end position="618"/>
    </location>
</feature>
<evidence type="ECO:0000256" key="7">
    <source>
        <dbReference type="ARBA" id="ARBA00023180"/>
    </source>
</evidence>
<feature type="signal peptide" evidence="9">
    <location>
        <begin position="1"/>
        <end position="22"/>
    </location>
</feature>
<keyword evidence="12" id="KW-1185">Reference proteome</keyword>
<keyword evidence="7" id="KW-0325">Glycoprotein</keyword>